<name>A0A3P6RCX7_DIBLA</name>
<reference evidence="1 2" key="1">
    <citation type="submission" date="2018-11" db="EMBL/GenBank/DDBJ databases">
        <authorList>
            <consortium name="Pathogen Informatics"/>
        </authorList>
    </citation>
    <scope>NUCLEOTIDE SEQUENCE [LARGE SCALE GENOMIC DNA]</scope>
</reference>
<dbReference type="AlphaFoldDB" id="A0A3P6RCX7"/>
<accession>A0A3P6RCX7</accession>
<evidence type="ECO:0000313" key="2">
    <source>
        <dbReference type="Proteomes" id="UP000281553"/>
    </source>
</evidence>
<sequence length="86" mass="9850">MNRPSLFEAASRVGDASQQLLQLVSTNQLQCHRLRHQFLEPIPEDENENEQGEQDYEAETGNFMATAHALDWQLRDNLLSATKVRP</sequence>
<keyword evidence="2" id="KW-1185">Reference proteome</keyword>
<proteinExistence type="predicted"/>
<gene>
    <name evidence="1" type="ORF">DILT_LOCUS1086</name>
</gene>
<protein>
    <submittedName>
        <fullName evidence="1">Uncharacterized protein</fullName>
    </submittedName>
</protein>
<evidence type="ECO:0000313" key="1">
    <source>
        <dbReference type="EMBL" id="VDK39928.1"/>
    </source>
</evidence>
<organism evidence="1 2">
    <name type="scientific">Dibothriocephalus latus</name>
    <name type="common">Fish tapeworm</name>
    <name type="synonym">Diphyllobothrium latum</name>
    <dbReference type="NCBI Taxonomy" id="60516"/>
    <lineage>
        <taxon>Eukaryota</taxon>
        <taxon>Metazoa</taxon>
        <taxon>Spiralia</taxon>
        <taxon>Lophotrochozoa</taxon>
        <taxon>Platyhelminthes</taxon>
        <taxon>Cestoda</taxon>
        <taxon>Eucestoda</taxon>
        <taxon>Diphyllobothriidea</taxon>
        <taxon>Diphyllobothriidae</taxon>
        <taxon>Dibothriocephalus</taxon>
    </lineage>
</organism>
<dbReference type="Proteomes" id="UP000281553">
    <property type="component" value="Unassembled WGS sequence"/>
</dbReference>
<dbReference type="OrthoDB" id="10262320at2759"/>
<dbReference type="EMBL" id="UYRU01006333">
    <property type="protein sequence ID" value="VDK39928.1"/>
    <property type="molecule type" value="Genomic_DNA"/>
</dbReference>